<proteinExistence type="predicted"/>
<sequence>MAGGMVCPYYELQFSFSLVKRFSGTFCKADLEVTASFPLGSFEIFKSFNIFVSFLKLKFCKLLPAVPLFLSYKPSFPCYL</sequence>
<evidence type="ECO:0000313" key="1">
    <source>
        <dbReference type="EMBL" id="JAP09320.1"/>
    </source>
</evidence>
<accession>A0A0V0GMV9</accession>
<dbReference type="EMBL" id="GEDG01035234">
    <property type="protein sequence ID" value="JAP09320.1"/>
    <property type="molecule type" value="Transcribed_RNA"/>
</dbReference>
<organism evidence="1">
    <name type="scientific">Solanum chacoense</name>
    <name type="common">Chaco potato</name>
    <dbReference type="NCBI Taxonomy" id="4108"/>
    <lineage>
        <taxon>Eukaryota</taxon>
        <taxon>Viridiplantae</taxon>
        <taxon>Streptophyta</taxon>
        <taxon>Embryophyta</taxon>
        <taxon>Tracheophyta</taxon>
        <taxon>Spermatophyta</taxon>
        <taxon>Magnoliopsida</taxon>
        <taxon>eudicotyledons</taxon>
        <taxon>Gunneridae</taxon>
        <taxon>Pentapetalae</taxon>
        <taxon>asterids</taxon>
        <taxon>lamiids</taxon>
        <taxon>Solanales</taxon>
        <taxon>Solanaceae</taxon>
        <taxon>Solanoideae</taxon>
        <taxon>Solaneae</taxon>
        <taxon>Solanum</taxon>
    </lineage>
</organism>
<dbReference type="AlphaFoldDB" id="A0A0V0GMV9"/>
<protein>
    <submittedName>
        <fullName evidence="1">Putative ovule protein</fullName>
    </submittedName>
</protein>
<reference evidence="1" key="1">
    <citation type="submission" date="2015-12" db="EMBL/GenBank/DDBJ databases">
        <title>Gene expression during late stages of embryo sac development: a critical building block for successful pollen-pistil interactions.</title>
        <authorList>
            <person name="Liu Y."/>
            <person name="Joly V."/>
            <person name="Sabar M."/>
            <person name="Matton D.P."/>
        </authorList>
    </citation>
    <scope>NUCLEOTIDE SEQUENCE</scope>
</reference>
<name>A0A0V0GMV9_SOLCH</name>